<sequence length="343" mass="38554">MRRSYVGEVSVYRSNAYQGLRFADVQNCAPRAELRARARAYVGEEDEDCIPAASSAPERTWRKVNKVSTLPLPVSLQESLTSPHVQLVIQAPQGVPKGGRPRCRTRSALSLIFEENRFPEPLYYRNVDCMGIPSLLSQKECEKIIDFAESCHFRDLVRLRVVDLCYVDIRDASFAEALWKSGLGWLLRTVRLDGMIPCGLNEVVRIQKFVQGGHVALHTDRPIRLEDGRVSKYSLRIFLNGSTDKHFEGGLSVFHVPFQDPVVFEPMTGLALLYPQGELCTPQEEAEVSGIEAGKAGKMVKMLVSFTGFRVYGHRSIQIPKTFFVMVYLQHLLFGPLSSVGFV</sequence>
<dbReference type="Gene3D" id="2.60.120.620">
    <property type="entry name" value="q2cbj1_9rhob like domain"/>
    <property type="match status" value="1"/>
</dbReference>
<accession>A0ABP0P9M8</accession>
<dbReference type="Proteomes" id="UP001642484">
    <property type="component" value="Unassembled WGS sequence"/>
</dbReference>
<dbReference type="EMBL" id="CAXAMN010022707">
    <property type="protein sequence ID" value="CAK9072187.1"/>
    <property type="molecule type" value="Genomic_DNA"/>
</dbReference>
<organism evidence="1 2">
    <name type="scientific">Durusdinium trenchii</name>
    <dbReference type="NCBI Taxonomy" id="1381693"/>
    <lineage>
        <taxon>Eukaryota</taxon>
        <taxon>Sar</taxon>
        <taxon>Alveolata</taxon>
        <taxon>Dinophyceae</taxon>
        <taxon>Suessiales</taxon>
        <taxon>Symbiodiniaceae</taxon>
        <taxon>Durusdinium</taxon>
    </lineage>
</organism>
<proteinExistence type="predicted"/>
<comment type="caution">
    <text evidence="1">The sequence shown here is derived from an EMBL/GenBank/DDBJ whole genome shotgun (WGS) entry which is preliminary data.</text>
</comment>
<reference evidence="1 2" key="1">
    <citation type="submission" date="2024-02" db="EMBL/GenBank/DDBJ databases">
        <authorList>
            <person name="Chen Y."/>
            <person name="Shah S."/>
            <person name="Dougan E. K."/>
            <person name="Thang M."/>
            <person name="Chan C."/>
        </authorList>
    </citation>
    <scope>NUCLEOTIDE SEQUENCE [LARGE SCALE GENOMIC DNA]</scope>
</reference>
<name>A0ABP0P9M8_9DINO</name>
<protein>
    <recommendedName>
        <fullName evidence="3">Prolyl 4-hydroxylase alpha subunit domain-containing protein</fullName>
    </recommendedName>
</protein>
<evidence type="ECO:0008006" key="3">
    <source>
        <dbReference type="Google" id="ProtNLM"/>
    </source>
</evidence>
<evidence type="ECO:0000313" key="1">
    <source>
        <dbReference type="EMBL" id="CAK9072187.1"/>
    </source>
</evidence>
<evidence type="ECO:0000313" key="2">
    <source>
        <dbReference type="Proteomes" id="UP001642484"/>
    </source>
</evidence>
<gene>
    <name evidence="1" type="ORF">CCMP2556_LOCUS35503</name>
</gene>
<keyword evidence="2" id="KW-1185">Reference proteome</keyword>